<dbReference type="EMBL" id="NGJY01000001">
    <property type="protein sequence ID" value="RSU04761.1"/>
    <property type="molecule type" value="Genomic_DNA"/>
</dbReference>
<keyword evidence="4 8" id="KW-0812">Transmembrane</keyword>
<comment type="caution">
    <text evidence="10">The sequence shown here is derived from an EMBL/GenBank/DDBJ whole genome shotgun (WGS) entry which is preliminary data.</text>
</comment>
<dbReference type="AlphaFoldDB" id="A0A430AC18"/>
<dbReference type="RefSeq" id="WP_126830344.1">
    <property type="nucleotide sequence ID" value="NZ_CBCRYB010000002.1"/>
</dbReference>
<feature type="transmembrane region" description="Helical" evidence="8">
    <location>
        <begin position="242"/>
        <end position="262"/>
    </location>
</feature>
<evidence type="ECO:0000256" key="2">
    <source>
        <dbReference type="ARBA" id="ARBA00022475"/>
    </source>
</evidence>
<keyword evidence="6 8" id="KW-0472">Membrane</keyword>
<feature type="domain" description="Acyltransferase 3" evidence="9">
    <location>
        <begin position="3"/>
        <end position="348"/>
    </location>
</feature>
<feature type="transmembrane region" description="Helical" evidence="8">
    <location>
        <begin position="29"/>
        <end position="51"/>
    </location>
</feature>
<feature type="transmembrane region" description="Helical" evidence="8">
    <location>
        <begin position="72"/>
        <end position="90"/>
    </location>
</feature>
<evidence type="ECO:0000256" key="8">
    <source>
        <dbReference type="SAM" id="Phobius"/>
    </source>
</evidence>
<feature type="transmembrane region" description="Helical" evidence="8">
    <location>
        <begin position="7"/>
        <end position="23"/>
    </location>
</feature>
<evidence type="ECO:0000256" key="3">
    <source>
        <dbReference type="ARBA" id="ARBA00022679"/>
    </source>
</evidence>
<dbReference type="Gene3D" id="3.40.50.1110">
    <property type="entry name" value="SGNH hydrolase"/>
    <property type="match status" value="1"/>
</dbReference>
<evidence type="ECO:0000256" key="7">
    <source>
        <dbReference type="ARBA" id="ARBA00023315"/>
    </source>
</evidence>
<dbReference type="GO" id="GO:0005886">
    <property type="term" value="C:plasma membrane"/>
    <property type="evidence" value="ECO:0007669"/>
    <property type="project" value="UniProtKB-SubCell"/>
</dbReference>
<feature type="transmembrane region" description="Helical" evidence="8">
    <location>
        <begin position="300"/>
        <end position="319"/>
    </location>
</feature>
<feature type="transmembrane region" description="Helical" evidence="8">
    <location>
        <begin position="268"/>
        <end position="288"/>
    </location>
</feature>
<keyword evidence="7" id="KW-0012">Acyltransferase</keyword>
<evidence type="ECO:0000256" key="5">
    <source>
        <dbReference type="ARBA" id="ARBA00022989"/>
    </source>
</evidence>
<keyword evidence="2" id="KW-1003">Cell membrane</keyword>
<organism evidence="10 11">
    <name type="scientific">Vagococcus fessus</name>
    <dbReference type="NCBI Taxonomy" id="120370"/>
    <lineage>
        <taxon>Bacteria</taxon>
        <taxon>Bacillati</taxon>
        <taxon>Bacillota</taxon>
        <taxon>Bacilli</taxon>
        <taxon>Lactobacillales</taxon>
        <taxon>Enterococcaceae</taxon>
        <taxon>Vagococcus</taxon>
    </lineage>
</organism>
<dbReference type="SUPFAM" id="SSF52266">
    <property type="entry name" value="SGNH hydrolase"/>
    <property type="match status" value="1"/>
</dbReference>
<evidence type="ECO:0000259" key="9">
    <source>
        <dbReference type="Pfam" id="PF01757"/>
    </source>
</evidence>
<dbReference type="PANTHER" id="PTHR23028">
    <property type="entry name" value="ACETYLTRANSFERASE"/>
    <property type="match status" value="1"/>
</dbReference>
<proteinExistence type="predicted"/>
<evidence type="ECO:0000256" key="1">
    <source>
        <dbReference type="ARBA" id="ARBA00004651"/>
    </source>
</evidence>
<accession>A0A430AC18</accession>
<keyword evidence="5 8" id="KW-1133">Transmembrane helix</keyword>
<dbReference type="InterPro" id="IPR050879">
    <property type="entry name" value="Acyltransferase_3"/>
</dbReference>
<feature type="transmembrane region" description="Helical" evidence="8">
    <location>
        <begin position="140"/>
        <end position="157"/>
    </location>
</feature>
<feature type="transmembrane region" description="Helical" evidence="8">
    <location>
        <begin position="331"/>
        <end position="349"/>
    </location>
</feature>
<gene>
    <name evidence="10" type="ORF">CBF31_01710</name>
</gene>
<evidence type="ECO:0000256" key="4">
    <source>
        <dbReference type="ARBA" id="ARBA00022692"/>
    </source>
</evidence>
<feature type="transmembrane region" description="Helical" evidence="8">
    <location>
        <begin position="370"/>
        <end position="388"/>
    </location>
</feature>
<protein>
    <recommendedName>
        <fullName evidence="9">Acyltransferase 3 domain-containing protein</fullName>
    </recommendedName>
</protein>
<keyword evidence="11" id="KW-1185">Reference proteome</keyword>
<dbReference type="OrthoDB" id="9796461at2"/>
<dbReference type="InterPro" id="IPR002656">
    <property type="entry name" value="Acyl_transf_3_dom"/>
</dbReference>
<feature type="transmembrane region" description="Helical" evidence="8">
    <location>
        <begin position="200"/>
        <end position="221"/>
    </location>
</feature>
<evidence type="ECO:0000313" key="10">
    <source>
        <dbReference type="EMBL" id="RSU04761.1"/>
    </source>
</evidence>
<feature type="transmembrane region" description="Helical" evidence="8">
    <location>
        <begin position="169"/>
        <end position="188"/>
    </location>
</feature>
<comment type="subcellular location">
    <subcellularLocation>
        <location evidence="1">Cell membrane</location>
        <topology evidence="1">Multi-pass membrane protein</topology>
    </subcellularLocation>
</comment>
<name>A0A430AC18_9ENTE</name>
<reference evidence="10 11" key="1">
    <citation type="submission" date="2017-05" db="EMBL/GenBank/DDBJ databases">
        <title>Vagococcus spp. assemblies.</title>
        <authorList>
            <person name="Gulvik C.A."/>
        </authorList>
    </citation>
    <scope>NUCLEOTIDE SEQUENCE [LARGE SCALE GENOMIC DNA]</scope>
    <source>
        <strain evidence="10 11">CCUG 41755</strain>
    </source>
</reference>
<dbReference type="GO" id="GO:0009103">
    <property type="term" value="P:lipopolysaccharide biosynthetic process"/>
    <property type="evidence" value="ECO:0007669"/>
    <property type="project" value="TreeGrafter"/>
</dbReference>
<dbReference type="Proteomes" id="UP000287101">
    <property type="component" value="Unassembled WGS sequence"/>
</dbReference>
<keyword evidence="3" id="KW-0808">Transferase</keyword>
<dbReference type="InterPro" id="IPR036514">
    <property type="entry name" value="SGNH_hydro_sf"/>
</dbReference>
<evidence type="ECO:0000256" key="6">
    <source>
        <dbReference type="ARBA" id="ARBA00023136"/>
    </source>
</evidence>
<sequence length="616" mass="68735">MKIKWLSLVRVIGLLLVLIYHFFPSALPGGFIGVDVFFVFSGYLITSLLIIKYRDSGKLSFISFIKRRFWRLYPSLVVMLLLMLPLSLFLGSDYRVDLTRQVSGVLSFTTNQYELFSGTGYEGQLFPHLFVHTWSLSIEMFSYILAGLGLSSLAIISKDSSGKSNKFRTNILIFSGFIALFSFGFMQWQVATHPSDLSRAYFSTISHMFPFFIGSIVAVYFGIGENERITRVLQKQGASSKILGAILGAGIVLILLGVFLKFNNHTTYRFGFLIASIATAIMIIGARCLHDLQPNKNEPVMLRVLSDISYQIYLFHWPLYILFSNVTSNNIIVSILAFFTSFGLAFVTHHMTKSLPNTLITDKVSTNGKLVISIGITVLAVISLIAAFNSKEMNSVEKGIIAGNQKKDIAAIINRRDKLAPDRALPRLKNPTHLKLSEKGTLNVKTMLIGDSVPLGAHDELKTVFPISNLDAEISRNMNQGLAVFNQIIQEDDPYDYIILSLGLNEQDTGNWRQDLASMINGVKKGQRLILVTPFNGGIDSSKVAVAEKVTEFERKIKNEFPFITLADWATIAPQNLDKLAEDKIHVLDNKKGRKLFTETIRDAVIKSSEGPAKDK</sequence>
<dbReference type="PANTHER" id="PTHR23028:SF53">
    <property type="entry name" value="ACYL_TRANSF_3 DOMAIN-CONTAINING PROTEIN"/>
    <property type="match status" value="1"/>
</dbReference>
<dbReference type="GO" id="GO:0016747">
    <property type="term" value="F:acyltransferase activity, transferring groups other than amino-acyl groups"/>
    <property type="evidence" value="ECO:0007669"/>
    <property type="project" value="InterPro"/>
</dbReference>
<dbReference type="Pfam" id="PF01757">
    <property type="entry name" value="Acyl_transf_3"/>
    <property type="match status" value="1"/>
</dbReference>
<evidence type="ECO:0000313" key="11">
    <source>
        <dbReference type="Proteomes" id="UP000287101"/>
    </source>
</evidence>